<dbReference type="SUPFAM" id="SSF48317">
    <property type="entry name" value="Acid phosphatase/Vanadium-dependent haloperoxidase"/>
    <property type="match status" value="1"/>
</dbReference>
<feature type="domain" description="Phosphatidic acid phosphatase type 2/haloperoxidase" evidence="2">
    <location>
        <begin position="95"/>
        <end position="209"/>
    </location>
</feature>
<evidence type="ECO:0000259" key="2">
    <source>
        <dbReference type="SMART" id="SM00014"/>
    </source>
</evidence>
<dbReference type="CDD" id="cd03392">
    <property type="entry name" value="PAP2_like_2"/>
    <property type="match status" value="1"/>
</dbReference>
<dbReference type="InterPro" id="IPR036938">
    <property type="entry name" value="PAP2/HPO_sf"/>
</dbReference>
<feature type="transmembrane region" description="Helical" evidence="1">
    <location>
        <begin position="7"/>
        <end position="25"/>
    </location>
</feature>
<feature type="transmembrane region" description="Helical" evidence="1">
    <location>
        <begin position="167"/>
        <end position="188"/>
    </location>
</feature>
<dbReference type="EMBL" id="WXFA01000003">
    <property type="protein sequence ID" value="MBM3090563.1"/>
    <property type="molecule type" value="Genomic_DNA"/>
</dbReference>
<feature type="transmembrane region" description="Helical" evidence="1">
    <location>
        <begin position="67"/>
        <end position="89"/>
    </location>
</feature>
<protein>
    <submittedName>
        <fullName evidence="3">Phosphatase PAP2 family protein</fullName>
    </submittedName>
</protein>
<name>A0AAW4FEY5_9HYPH</name>
<gene>
    <name evidence="3" type="ORF">GFB56_07020</name>
</gene>
<feature type="transmembrane region" description="Helical" evidence="1">
    <location>
        <begin position="96"/>
        <end position="117"/>
    </location>
</feature>
<dbReference type="Proteomes" id="UP000744980">
    <property type="component" value="Unassembled WGS sequence"/>
</dbReference>
<dbReference type="PANTHER" id="PTHR14969:SF13">
    <property type="entry name" value="AT30094P"/>
    <property type="match status" value="1"/>
</dbReference>
<keyword evidence="4" id="KW-1185">Reference proteome</keyword>
<keyword evidence="1" id="KW-0812">Transmembrane</keyword>
<dbReference type="SMART" id="SM00014">
    <property type="entry name" value="acidPPc"/>
    <property type="match status" value="1"/>
</dbReference>
<feature type="transmembrane region" description="Helical" evidence="1">
    <location>
        <begin position="194"/>
        <end position="212"/>
    </location>
</feature>
<dbReference type="Pfam" id="PF01569">
    <property type="entry name" value="PAP2"/>
    <property type="match status" value="1"/>
</dbReference>
<accession>A0AAW4FEY5</accession>
<dbReference type="PANTHER" id="PTHR14969">
    <property type="entry name" value="SPHINGOSINE-1-PHOSPHATE PHOSPHOHYDROLASE"/>
    <property type="match status" value="1"/>
</dbReference>
<comment type="caution">
    <text evidence="3">The sequence shown here is derived from an EMBL/GenBank/DDBJ whole genome shotgun (WGS) entry which is preliminary data.</text>
</comment>
<evidence type="ECO:0000256" key="1">
    <source>
        <dbReference type="SAM" id="Phobius"/>
    </source>
</evidence>
<dbReference type="RefSeq" id="WP_051509367.1">
    <property type="nucleotide sequence ID" value="NZ_CP083374.1"/>
</dbReference>
<sequence length="224" mass="23958">MRAYGPLGIAAFALASGGAFVFIRLTSEVVEGETRAFDEAILRALRQPGNLSAPIGPGWLTHVVTDITSLGGTTVLTLVTIVTVGYLVLASRRATGMFVLLSVLGGWLLSTLLKIGVARPRPDIVPHLVDVHDLSFPSGHAMLSAVTYLTLGLLLSRVQSNRATRLYVIAVALALTLMVGLSRIYLGVHYPTDVFGGWCAGATWATICWMIARRYLPRPEESAG</sequence>
<reference evidence="3 4" key="1">
    <citation type="submission" date="2020-01" db="EMBL/GenBank/DDBJ databases">
        <title>Draft genome assembly of Ensifer adhaerens T173.</title>
        <authorList>
            <person name="Craig J.E."/>
            <person name="Stinchcombe J.R."/>
        </authorList>
    </citation>
    <scope>NUCLEOTIDE SEQUENCE [LARGE SCALE GENOMIC DNA]</scope>
    <source>
        <strain evidence="3 4">T173</strain>
    </source>
</reference>
<organism evidence="3 4">
    <name type="scientific">Ensifer canadensis</name>
    <dbReference type="NCBI Taxonomy" id="555315"/>
    <lineage>
        <taxon>Bacteria</taxon>
        <taxon>Pseudomonadati</taxon>
        <taxon>Pseudomonadota</taxon>
        <taxon>Alphaproteobacteria</taxon>
        <taxon>Hyphomicrobiales</taxon>
        <taxon>Rhizobiaceae</taxon>
        <taxon>Sinorhizobium/Ensifer group</taxon>
        <taxon>Ensifer</taxon>
    </lineage>
</organism>
<dbReference type="Gene3D" id="1.20.144.10">
    <property type="entry name" value="Phosphatidic acid phosphatase type 2/haloperoxidase"/>
    <property type="match status" value="2"/>
</dbReference>
<dbReference type="InterPro" id="IPR000326">
    <property type="entry name" value="PAP2/HPO"/>
</dbReference>
<evidence type="ECO:0000313" key="3">
    <source>
        <dbReference type="EMBL" id="MBM3090563.1"/>
    </source>
</evidence>
<dbReference type="AlphaFoldDB" id="A0AAW4FEY5"/>
<keyword evidence="1" id="KW-0472">Membrane</keyword>
<keyword evidence="1" id="KW-1133">Transmembrane helix</keyword>
<evidence type="ECO:0000313" key="4">
    <source>
        <dbReference type="Proteomes" id="UP000744980"/>
    </source>
</evidence>
<proteinExistence type="predicted"/>
<feature type="transmembrane region" description="Helical" evidence="1">
    <location>
        <begin position="137"/>
        <end position="155"/>
    </location>
</feature>